<dbReference type="Proteomes" id="UP000887565">
    <property type="component" value="Unplaced"/>
</dbReference>
<dbReference type="AlphaFoldDB" id="A0A915JHG1"/>
<keyword evidence="2" id="KW-1185">Reference proteome</keyword>
<feature type="region of interest" description="Disordered" evidence="1">
    <location>
        <begin position="1"/>
        <end position="47"/>
    </location>
</feature>
<protein>
    <submittedName>
        <fullName evidence="3">Uncharacterized protein</fullName>
    </submittedName>
</protein>
<name>A0A915JHG1_ROMCU</name>
<evidence type="ECO:0000256" key="1">
    <source>
        <dbReference type="SAM" id="MobiDB-lite"/>
    </source>
</evidence>
<accession>A0A915JHG1</accession>
<reference evidence="3" key="1">
    <citation type="submission" date="2022-11" db="UniProtKB">
        <authorList>
            <consortium name="WormBaseParasite"/>
        </authorList>
    </citation>
    <scope>IDENTIFICATION</scope>
</reference>
<dbReference type="WBParaSite" id="nRc.2.0.1.t25553-RA">
    <property type="protein sequence ID" value="nRc.2.0.1.t25553-RA"/>
    <property type="gene ID" value="nRc.2.0.1.g25553"/>
</dbReference>
<sequence length="181" mass="20864">MESDDNLYNSDDEFKPNPGLLSQVENPKDDLLKIESNATSSEAEEMPASRCLIPVMTNKHSRLEPRDLDKLIEDPFSRYGPPETLRVYKMKFDHQIAETRALTPLYLVPNHNKWMNAIQLTMPDSKDRQKKIEWASALKRDQLRKEELEGKQPPTADSDRMIDELTTSQQAEVAIVQQKPQ</sequence>
<evidence type="ECO:0000313" key="3">
    <source>
        <dbReference type="WBParaSite" id="nRc.2.0.1.t25553-RA"/>
    </source>
</evidence>
<evidence type="ECO:0000313" key="2">
    <source>
        <dbReference type="Proteomes" id="UP000887565"/>
    </source>
</evidence>
<proteinExistence type="predicted"/>
<organism evidence="2 3">
    <name type="scientific">Romanomermis culicivorax</name>
    <name type="common">Nematode worm</name>
    <dbReference type="NCBI Taxonomy" id="13658"/>
    <lineage>
        <taxon>Eukaryota</taxon>
        <taxon>Metazoa</taxon>
        <taxon>Ecdysozoa</taxon>
        <taxon>Nematoda</taxon>
        <taxon>Enoplea</taxon>
        <taxon>Dorylaimia</taxon>
        <taxon>Mermithida</taxon>
        <taxon>Mermithoidea</taxon>
        <taxon>Mermithidae</taxon>
        <taxon>Romanomermis</taxon>
    </lineage>
</organism>